<reference evidence="2 3" key="1">
    <citation type="submission" date="2019-03" db="EMBL/GenBank/DDBJ databases">
        <title>Rhodobacteraceae bacterium SM1902, a new member of the family Rhodobacteraceae isolated from Yantai.</title>
        <authorList>
            <person name="Sun Y."/>
        </authorList>
    </citation>
    <scope>NUCLEOTIDE SEQUENCE [LARGE SCALE GENOMIC DNA]</scope>
    <source>
        <strain evidence="2 3">SM1902</strain>
    </source>
</reference>
<dbReference type="Gene3D" id="3.30.70.100">
    <property type="match status" value="1"/>
</dbReference>
<dbReference type="Proteomes" id="UP000294562">
    <property type="component" value="Unassembled WGS sequence"/>
</dbReference>
<dbReference type="EMBL" id="SMZO01000002">
    <property type="protein sequence ID" value="TDL91182.1"/>
    <property type="molecule type" value="Genomic_DNA"/>
</dbReference>
<dbReference type="AlphaFoldDB" id="A0A4R6B444"/>
<dbReference type="Pfam" id="PF03992">
    <property type="entry name" value="ABM"/>
    <property type="match status" value="1"/>
</dbReference>
<dbReference type="InterPro" id="IPR011008">
    <property type="entry name" value="Dimeric_a/b-barrel"/>
</dbReference>
<proteinExistence type="predicted"/>
<evidence type="ECO:0000313" key="2">
    <source>
        <dbReference type="EMBL" id="TDL91182.1"/>
    </source>
</evidence>
<protein>
    <recommendedName>
        <fullName evidence="1">ABM domain-containing protein</fullName>
    </recommendedName>
</protein>
<feature type="domain" description="ABM" evidence="1">
    <location>
        <begin position="126"/>
        <end position="214"/>
    </location>
</feature>
<name>A0A4R6B444_9RHOB</name>
<dbReference type="InterPro" id="IPR007138">
    <property type="entry name" value="ABM_dom"/>
</dbReference>
<sequence length="227" mass="25505">MAISFQGLRAKEGACAGSYTSMYSLCAKPDCRGALTDVLAEITERADSIPGIEHYSCVQSRNHPDVFQVFYRRKRFFPYLLNSDSTLTRSLIRRLKKYAIRPTRDRFLPIGLVQLPHDPNRPPPKIVVSVTMIAKPDCISSMPSVLRSGRDIVHAISGTYRIEHSQSVARPEFFHTNLEWESLEAFNAYMQSPVFEQVVGPIVPKLSSRTLDILDVIGYSDKSGSPL</sequence>
<accession>A0A4R6B444</accession>
<dbReference type="OrthoDB" id="1120859at2"/>
<dbReference type="RefSeq" id="WP_133341023.1">
    <property type="nucleotide sequence ID" value="NZ_SMZO01000002.1"/>
</dbReference>
<comment type="caution">
    <text evidence="2">The sequence shown here is derived from an EMBL/GenBank/DDBJ whole genome shotgun (WGS) entry which is preliminary data.</text>
</comment>
<gene>
    <name evidence="2" type="ORF">E2L05_00955</name>
</gene>
<organism evidence="2 3">
    <name type="scientific">Meridianimarinicoccus aquatilis</name>
    <dbReference type="NCBI Taxonomy" id="2552766"/>
    <lineage>
        <taxon>Bacteria</taxon>
        <taxon>Pseudomonadati</taxon>
        <taxon>Pseudomonadota</taxon>
        <taxon>Alphaproteobacteria</taxon>
        <taxon>Rhodobacterales</taxon>
        <taxon>Paracoccaceae</taxon>
        <taxon>Meridianimarinicoccus</taxon>
    </lineage>
</organism>
<evidence type="ECO:0000313" key="3">
    <source>
        <dbReference type="Proteomes" id="UP000294562"/>
    </source>
</evidence>
<dbReference type="PROSITE" id="PS51725">
    <property type="entry name" value="ABM"/>
    <property type="match status" value="1"/>
</dbReference>
<keyword evidence="3" id="KW-1185">Reference proteome</keyword>
<dbReference type="SUPFAM" id="SSF54909">
    <property type="entry name" value="Dimeric alpha+beta barrel"/>
    <property type="match status" value="1"/>
</dbReference>
<evidence type="ECO:0000259" key="1">
    <source>
        <dbReference type="PROSITE" id="PS51725"/>
    </source>
</evidence>